<evidence type="ECO:0000256" key="4">
    <source>
        <dbReference type="ARBA" id="ARBA00022692"/>
    </source>
</evidence>
<keyword evidence="4 8" id="KW-0812">Transmembrane</keyword>
<evidence type="ECO:0000256" key="6">
    <source>
        <dbReference type="ARBA" id="ARBA00023136"/>
    </source>
</evidence>
<dbReference type="Gene3D" id="3.90.550.10">
    <property type="entry name" value="Spore Coat Polysaccharide Biosynthesis Protein SpsA, Chain A"/>
    <property type="match status" value="1"/>
</dbReference>
<feature type="region of interest" description="Disordered" evidence="7">
    <location>
        <begin position="1"/>
        <end position="26"/>
    </location>
</feature>
<evidence type="ECO:0000259" key="9">
    <source>
        <dbReference type="Pfam" id="PF05157"/>
    </source>
</evidence>
<dbReference type="Proteomes" id="UP000049222">
    <property type="component" value="Unassembled WGS sequence"/>
</dbReference>
<feature type="transmembrane region" description="Helical" evidence="8">
    <location>
        <begin position="585"/>
        <end position="608"/>
    </location>
</feature>
<dbReference type="AlphaFoldDB" id="A0A0M6YMB8"/>
<reference evidence="11 12" key="1">
    <citation type="submission" date="2015-07" db="EMBL/GenBank/DDBJ databases">
        <authorList>
            <person name="Noorani M."/>
        </authorList>
    </citation>
    <scope>NUCLEOTIDE SEQUENCE [LARGE SCALE GENOMIC DNA]</scope>
    <source>
        <strain evidence="11 12">CECT 7802</strain>
    </source>
</reference>
<dbReference type="SUPFAM" id="SSF53448">
    <property type="entry name" value="Nucleotide-diphospho-sugar transferases"/>
    <property type="match status" value="1"/>
</dbReference>
<feature type="transmembrane region" description="Helical" evidence="8">
    <location>
        <begin position="543"/>
        <end position="573"/>
    </location>
</feature>
<proteinExistence type="predicted"/>
<evidence type="ECO:0000259" key="10">
    <source>
        <dbReference type="Pfam" id="PF13632"/>
    </source>
</evidence>
<dbReference type="STRING" id="420998.JDO7802_02204"/>
<evidence type="ECO:0000256" key="8">
    <source>
        <dbReference type="SAM" id="Phobius"/>
    </source>
</evidence>
<gene>
    <name evidence="11" type="primary">acsAB</name>
    <name evidence="11" type="ORF">JDO7802_02204</name>
</gene>
<feature type="transmembrane region" description="Helical" evidence="8">
    <location>
        <begin position="220"/>
        <end position="243"/>
    </location>
</feature>
<evidence type="ECO:0000256" key="7">
    <source>
        <dbReference type="SAM" id="MobiDB-lite"/>
    </source>
</evidence>
<keyword evidence="2" id="KW-0328">Glycosyltransferase</keyword>
<dbReference type="InterPro" id="IPR001173">
    <property type="entry name" value="Glyco_trans_2-like"/>
</dbReference>
<feature type="transmembrane region" description="Helical" evidence="8">
    <location>
        <begin position="249"/>
        <end position="270"/>
    </location>
</feature>
<dbReference type="InterPro" id="IPR029044">
    <property type="entry name" value="Nucleotide-diphossugar_trans"/>
</dbReference>
<evidence type="ECO:0000256" key="3">
    <source>
        <dbReference type="ARBA" id="ARBA00022679"/>
    </source>
</evidence>
<organism evidence="11 12">
    <name type="scientific">Jannaschia donghaensis</name>
    <dbReference type="NCBI Taxonomy" id="420998"/>
    <lineage>
        <taxon>Bacteria</taxon>
        <taxon>Pseudomonadati</taxon>
        <taxon>Pseudomonadota</taxon>
        <taxon>Alphaproteobacteria</taxon>
        <taxon>Rhodobacterales</taxon>
        <taxon>Roseobacteraceae</taxon>
        <taxon>Jannaschia</taxon>
    </lineage>
</organism>
<evidence type="ECO:0000256" key="1">
    <source>
        <dbReference type="ARBA" id="ARBA00004141"/>
    </source>
</evidence>
<evidence type="ECO:0000256" key="5">
    <source>
        <dbReference type="ARBA" id="ARBA00022989"/>
    </source>
</evidence>
<feature type="domain" description="Glycosyltransferase 2-like" evidence="10">
    <location>
        <begin position="379"/>
        <end position="571"/>
    </location>
</feature>
<protein>
    <submittedName>
        <fullName evidence="11">Cellulose synthase 1</fullName>
    </submittedName>
</protein>
<dbReference type="InterPro" id="IPR037257">
    <property type="entry name" value="T2SS_E_N_sf"/>
</dbReference>
<dbReference type="InterPro" id="IPR007831">
    <property type="entry name" value="T2SS_GspE_N"/>
</dbReference>
<dbReference type="Gene3D" id="1.10.40.70">
    <property type="match status" value="1"/>
</dbReference>
<dbReference type="InterPro" id="IPR050321">
    <property type="entry name" value="Glycosyltr_2/OpgH_subfam"/>
</dbReference>
<dbReference type="OrthoDB" id="7431422at2"/>
<dbReference type="RefSeq" id="WP_055085503.1">
    <property type="nucleotide sequence ID" value="NZ_CXSU01000012.1"/>
</dbReference>
<keyword evidence="5 8" id="KW-1133">Transmembrane helix</keyword>
<dbReference type="Pfam" id="PF13632">
    <property type="entry name" value="Glyco_trans_2_3"/>
    <property type="match status" value="1"/>
</dbReference>
<keyword evidence="6 8" id="KW-0472">Membrane</keyword>
<dbReference type="SUPFAM" id="SSF160246">
    <property type="entry name" value="EspE N-terminal domain-like"/>
    <property type="match status" value="1"/>
</dbReference>
<dbReference type="EMBL" id="CXSU01000012">
    <property type="protein sequence ID" value="CTQ50186.1"/>
    <property type="molecule type" value="Genomic_DNA"/>
</dbReference>
<dbReference type="PANTHER" id="PTHR43867:SF2">
    <property type="entry name" value="CELLULOSE SYNTHASE CATALYTIC SUBUNIT A [UDP-FORMING]"/>
    <property type="match status" value="1"/>
</dbReference>
<accession>A0A0M6YMB8</accession>
<name>A0A0M6YMB8_9RHOB</name>
<dbReference type="GO" id="GO:0016020">
    <property type="term" value="C:membrane"/>
    <property type="evidence" value="ECO:0007669"/>
    <property type="project" value="UniProtKB-SubCell"/>
</dbReference>
<dbReference type="PANTHER" id="PTHR43867">
    <property type="entry name" value="CELLULOSE SYNTHASE CATALYTIC SUBUNIT A [UDP-FORMING]"/>
    <property type="match status" value="1"/>
</dbReference>
<dbReference type="Pfam" id="PF05157">
    <property type="entry name" value="MshEN"/>
    <property type="match status" value="1"/>
</dbReference>
<dbReference type="GO" id="GO:0016757">
    <property type="term" value="F:glycosyltransferase activity"/>
    <property type="evidence" value="ECO:0007669"/>
    <property type="project" value="UniProtKB-KW"/>
</dbReference>
<comment type="subcellular location">
    <subcellularLocation>
        <location evidence="1">Membrane</location>
        <topology evidence="1">Multi-pass membrane protein</topology>
    </subcellularLocation>
</comment>
<evidence type="ECO:0000256" key="2">
    <source>
        <dbReference type="ARBA" id="ARBA00022676"/>
    </source>
</evidence>
<keyword evidence="12" id="KW-1185">Reference proteome</keyword>
<evidence type="ECO:0000313" key="12">
    <source>
        <dbReference type="Proteomes" id="UP000049222"/>
    </source>
</evidence>
<evidence type="ECO:0000313" key="11">
    <source>
        <dbReference type="EMBL" id="CTQ50186.1"/>
    </source>
</evidence>
<sequence length="682" mass="75167">MSLSSVSSSADDPFQDDRSDGVGSDGVIARRLTRMRDVPVGSRPAAPAVRRQVADARPKLGEILLNMGAITGSDLAQALMLQRQMSVRLGDVLLRRSMVSEDVLAEALAKQRGIGRVHDMPPSTVDNDALARRMPLDTALRYRCMPWRRVGSMTLIATARPETLDDLAEVLPPVLGPCLFAVVTDSVLDKRLVEVHGPRLARGAECQVPKPMSCRQWRGGLFPVALAALVLLALAATVVWPIAALRIATALGLMVMCSNLGLRLAAVIALRRRPHVFSTVRPRDMVARKMPSISILVPLHREPGIAAPLTERLSRLQYPRELLDICLVVEADDIDTRTALAAANLPTWMRIIAVPDGQPRTKPRAMNYALNFTHGDIVGIYDAEDAPAPDQLMKVATRFQSAPAKVACLQGLLDYYNPTRNWMSRCFTIEYANWFRLVLPGLARLGLAVPLGGTTLFFRRDALDIVGGWDAHNVTEDADLGVRLARMGYRTEILQTTTLEEANAHPIAWVKQRSRWMKGYILTWAVHARNPLRLLRDLGPRRWLGFHLLFLGSILNALLMPTLWSTIVIPFGIAHPITDWLPGNGILTLSIILLGAGLTSMAIAWVGCGTEHHKPLRRWIPTMELYFPLATFAVWKALVEIVFDPFHWDKTDHGAFGGADRAEIAHIDPTTSITRVGAAPVP</sequence>
<feature type="domain" description="Type II secretion system protein GspE N-terminal" evidence="9">
    <location>
        <begin position="127"/>
        <end position="195"/>
    </location>
</feature>
<keyword evidence="3" id="KW-0808">Transferase</keyword>